<reference evidence="2 3" key="1">
    <citation type="submission" date="2021-07" db="EMBL/GenBank/DDBJ databases">
        <title>The Aristolochia fimbriata genome: insights into angiosperm evolution, floral development and chemical biosynthesis.</title>
        <authorList>
            <person name="Jiao Y."/>
        </authorList>
    </citation>
    <scope>NUCLEOTIDE SEQUENCE [LARGE SCALE GENOMIC DNA]</scope>
    <source>
        <strain evidence="2">IBCAS-2021</strain>
        <tissue evidence="2">Leaf</tissue>
    </source>
</reference>
<proteinExistence type="predicted"/>
<dbReference type="EMBL" id="JAINDJ010000003">
    <property type="protein sequence ID" value="KAG9455386.1"/>
    <property type="molecule type" value="Genomic_DNA"/>
</dbReference>
<evidence type="ECO:0000256" key="1">
    <source>
        <dbReference type="SAM" id="MobiDB-lite"/>
    </source>
</evidence>
<dbReference type="AlphaFoldDB" id="A0AAV7F6C2"/>
<name>A0AAV7F6C2_ARIFI</name>
<sequence>MGGCASRPRDNTYTEVKPAEIPTAQDQNGDPPKQVDAGDASNAEPLVDLSTPKADAPTSVKTKDPFDAVSAEEVPLSSNTKEVVEEPAVVARSVPADAQAAEVKNVTEEAKVKEEKPAAVPEIVEVTATKKAAADAPKSDETKEIAAAAVSA</sequence>
<dbReference type="Proteomes" id="UP000825729">
    <property type="component" value="Unassembled WGS sequence"/>
</dbReference>
<evidence type="ECO:0000313" key="3">
    <source>
        <dbReference type="Proteomes" id="UP000825729"/>
    </source>
</evidence>
<gene>
    <name evidence="2" type="ORF">H6P81_008290</name>
</gene>
<evidence type="ECO:0000313" key="2">
    <source>
        <dbReference type="EMBL" id="KAG9455386.1"/>
    </source>
</evidence>
<protein>
    <submittedName>
        <fullName evidence="2">Uncharacterized protein</fullName>
    </submittedName>
</protein>
<organism evidence="2 3">
    <name type="scientific">Aristolochia fimbriata</name>
    <name type="common">White veined hardy Dutchman's pipe vine</name>
    <dbReference type="NCBI Taxonomy" id="158543"/>
    <lineage>
        <taxon>Eukaryota</taxon>
        <taxon>Viridiplantae</taxon>
        <taxon>Streptophyta</taxon>
        <taxon>Embryophyta</taxon>
        <taxon>Tracheophyta</taxon>
        <taxon>Spermatophyta</taxon>
        <taxon>Magnoliopsida</taxon>
        <taxon>Magnoliidae</taxon>
        <taxon>Piperales</taxon>
        <taxon>Aristolochiaceae</taxon>
        <taxon>Aristolochia</taxon>
    </lineage>
</organism>
<accession>A0AAV7F6C2</accession>
<feature type="region of interest" description="Disordered" evidence="1">
    <location>
        <begin position="1"/>
        <end position="81"/>
    </location>
</feature>
<comment type="caution">
    <text evidence="2">The sequence shown here is derived from an EMBL/GenBank/DDBJ whole genome shotgun (WGS) entry which is preliminary data.</text>
</comment>
<feature type="region of interest" description="Disordered" evidence="1">
    <location>
        <begin position="129"/>
        <end position="152"/>
    </location>
</feature>
<keyword evidence="3" id="KW-1185">Reference proteome</keyword>